<protein>
    <recommendedName>
        <fullName evidence="8">Carboxylic ester hydrolase</fullName>
        <ecNumber evidence="8">3.1.1.-</ecNumber>
    </recommendedName>
</protein>
<keyword evidence="3" id="KW-0479">Metal-binding</keyword>
<dbReference type="PANTHER" id="PTHR33938:SF2">
    <property type="entry name" value="CARBOXYLIC ESTER HYDROLASE"/>
    <property type="match status" value="1"/>
</dbReference>
<keyword evidence="7" id="KW-1015">Disulfide bond</keyword>
<dbReference type="EMBL" id="LCTW02000627">
    <property type="protein sequence ID" value="KXX72870.1"/>
    <property type="molecule type" value="Genomic_DNA"/>
</dbReference>
<comment type="caution">
    <text evidence="9">The sequence shown here is derived from an EMBL/GenBank/DDBJ whole genome shotgun (WGS) entry which is preliminary data.</text>
</comment>
<evidence type="ECO:0000256" key="2">
    <source>
        <dbReference type="ARBA" id="ARBA00022487"/>
    </source>
</evidence>
<accession>A0A175VP87</accession>
<reference evidence="9 10" key="1">
    <citation type="journal article" date="2016" name="Genome Announc.">
        <title>Genome Sequence of Madurella mycetomatis mm55, Isolated from a Human Mycetoma Case in Sudan.</title>
        <authorList>
            <person name="Smit S."/>
            <person name="Derks M.F."/>
            <person name="Bervoets S."/>
            <person name="Fahal A."/>
            <person name="van Leeuwen W."/>
            <person name="van Belkum A."/>
            <person name="van de Sande W.W."/>
        </authorList>
    </citation>
    <scope>NUCLEOTIDE SEQUENCE [LARGE SCALE GENOMIC DNA]</scope>
    <source>
        <strain evidence="10">mm55</strain>
    </source>
</reference>
<evidence type="ECO:0000256" key="8">
    <source>
        <dbReference type="RuleBase" id="RU361238"/>
    </source>
</evidence>
<dbReference type="VEuPathDB" id="FungiDB:MMYC01_210257"/>
<feature type="signal peptide" evidence="8">
    <location>
        <begin position="1"/>
        <end position="21"/>
    </location>
</feature>
<dbReference type="EC" id="3.1.1.-" evidence="8"/>
<dbReference type="Proteomes" id="UP000078237">
    <property type="component" value="Unassembled WGS sequence"/>
</dbReference>
<proteinExistence type="inferred from homology"/>
<dbReference type="Pfam" id="PF07519">
    <property type="entry name" value="Tannase"/>
    <property type="match status" value="2"/>
</dbReference>
<evidence type="ECO:0000256" key="3">
    <source>
        <dbReference type="ARBA" id="ARBA00022723"/>
    </source>
</evidence>
<dbReference type="GO" id="GO:0046872">
    <property type="term" value="F:metal ion binding"/>
    <property type="evidence" value="ECO:0007669"/>
    <property type="project" value="UniProtKB-KW"/>
</dbReference>
<evidence type="ECO:0000313" key="10">
    <source>
        <dbReference type="Proteomes" id="UP000078237"/>
    </source>
</evidence>
<organism evidence="9 10">
    <name type="scientific">Madurella mycetomatis</name>
    <dbReference type="NCBI Taxonomy" id="100816"/>
    <lineage>
        <taxon>Eukaryota</taxon>
        <taxon>Fungi</taxon>
        <taxon>Dikarya</taxon>
        <taxon>Ascomycota</taxon>
        <taxon>Pezizomycotina</taxon>
        <taxon>Sordariomycetes</taxon>
        <taxon>Sordariomycetidae</taxon>
        <taxon>Sordariales</taxon>
        <taxon>Sordariales incertae sedis</taxon>
        <taxon>Madurella</taxon>
    </lineage>
</organism>
<keyword evidence="6" id="KW-0106">Calcium</keyword>
<dbReference type="InterPro" id="IPR029058">
    <property type="entry name" value="AB_hydrolase_fold"/>
</dbReference>
<gene>
    <name evidence="9" type="ORF">MMYC01_210257</name>
</gene>
<evidence type="ECO:0000256" key="4">
    <source>
        <dbReference type="ARBA" id="ARBA00022729"/>
    </source>
</evidence>
<dbReference type="SUPFAM" id="SSF53474">
    <property type="entry name" value="alpha/beta-Hydrolases"/>
    <property type="match status" value="1"/>
</dbReference>
<dbReference type="InterPro" id="IPR011118">
    <property type="entry name" value="Tannase/feruloyl_esterase"/>
</dbReference>
<evidence type="ECO:0000256" key="5">
    <source>
        <dbReference type="ARBA" id="ARBA00022801"/>
    </source>
</evidence>
<evidence type="ECO:0000256" key="7">
    <source>
        <dbReference type="ARBA" id="ARBA00023157"/>
    </source>
</evidence>
<name>A0A175VP87_9PEZI</name>
<evidence type="ECO:0000313" key="9">
    <source>
        <dbReference type="EMBL" id="KXX72870.1"/>
    </source>
</evidence>
<evidence type="ECO:0000256" key="1">
    <source>
        <dbReference type="ARBA" id="ARBA00006249"/>
    </source>
</evidence>
<dbReference type="GO" id="GO:0030600">
    <property type="term" value="F:feruloyl esterase activity"/>
    <property type="evidence" value="ECO:0007669"/>
    <property type="project" value="UniProtKB-ARBA"/>
</dbReference>
<evidence type="ECO:0000256" key="6">
    <source>
        <dbReference type="ARBA" id="ARBA00022837"/>
    </source>
</evidence>
<sequence length="556" mass="59803">MTRPTVLVASTVILSAFNTFASPFGPPSPNQPSLKTLPCERDSFARILPPGASLEELAVVPEGGSYGEGAANPTYPTDPTNLPALCAVTVRVRSSRTSSYRFGLFLPNEWNSRFFVAGNGGFAGGISWPDMASGARHGMASLSTDTGHNSTGLETAWAVNQPEKKTDWGWRAIHESTAIGKKLVQTYYGGMAIRYSYFSGCSNGGRQGLKEIQNFPDSFDGVLVGAPAWPMPRLAGYMTRVGMLNLPATDPKHITTDDLSVLAAEVVRQCDGADGVLDGIVSSPELCVPDLTALLCNNATTNQTNCLNAFQLTTAQALYDDYRSSTGSFLFPGYPPGSEEEWSTVLPTPPDPSLLGVGYLGHLLLDDPAWDWRTYNESLIEQAERVDPGNSTADDYAAVGAFARRGGKLLLYHGLSDGLISAHGSGLYYNRTVEALGGDGMDDFLRMFLVPGMQHCGDTAVDAPWSFGGGFQAAVLGSGAWSVPGFEDRDHDAVMALMEWVERGREVDQIIATTWNSPLDPASGVRRQRPICPWPKKAVYDGVGDVDKAESWRCDE</sequence>
<keyword evidence="10" id="KW-1185">Reference proteome</keyword>
<dbReference type="AlphaFoldDB" id="A0A175VP87"/>
<dbReference type="OrthoDB" id="3039123at2759"/>
<keyword evidence="5 8" id="KW-0378">Hydrolase</keyword>
<keyword evidence="4 8" id="KW-0732">Signal</keyword>
<feature type="chain" id="PRO_5007948506" description="Carboxylic ester hydrolase" evidence="8">
    <location>
        <begin position="22"/>
        <end position="556"/>
    </location>
</feature>
<keyword evidence="2" id="KW-0719">Serine esterase</keyword>
<comment type="similarity">
    <text evidence="1 8">Belongs to the tannase family.</text>
</comment>
<dbReference type="PANTHER" id="PTHR33938">
    <property type="entry name" value="FERULOYL ESTERASE B-RELATED"/>
    <property type="match status" value="1"/>
</dbReference>